<proteinExistence type="predicted"/>
<sequence length="127" mass="14495">MRVLIVEDDPILLKMYREKFEKSDFDVDTAVEGEAGLFKAINDQPDFIVLDLMMPKMDGVQALKKLKEDVRTKNIPVAILTVIPQDQASGLTKELSDQIVYYWMKDVVKPSGVVEDTKKYLLDTKND</sequence>
<evidence type="ECO:0000313" key="6">
    <source>
        <dbReference type="Proteomes" id="UP000176527"/>
    </source>
</evidence>
<dbReference type="AlphaFoldDB" id="A0A1F5KC21"/>
<dbReference type="GO" id="GO:0000160">
    <property type="term" value="P:phosphorelay signal transduction system"/>
    <property type="evidence" value="ECO:0007669"/>
    <property type="project" value="UniProtKB-KW"/>
</dbReference>
<accession>A0A1F5KC21</accession>
<dbReference type="Gene3D" id="3.40.50.2300">
    <property type="match status" value="1"/>
</dbReference>
<organism evidence="5 6">
    <name type="scientific">Candidatus Daviesbacteria bacterium RIFCSPHIGHO2_12_FULL_37_11</name>
    <dbReference type="NCBI Taxonomy" id="1797777"/>
    <lineage>
        <taxon>Bacteria</taxon>
        <taxon>Candidatus Daviesiibacteriota</taxon>
    </lineage>
</organism>
<dbReference type="PROSITE" id="PS50110">
    <property type="entry name" value="RESPONSE_REGULATORY"/>
    <property type="match status" value="1"/>
</dbReference>
<evidence type="ECO:0000259" key="4">
    <source>
        <dbReference type="PROSITE" id="PS50110"/>
    </source>
</evidence>
<gene>
    <name evidence="5" type="ORF">A3F00_05390</name>
</gene>
<dbReference type="InterPro" id="IPR001789">
    <property type="entry name" value="Sig_transdc_resp-reg_receiver"/>
</dbReference>
<evidence type="ECO:0000256" key="2">
    <source>
        <dbReference type="ARBA" id="ARBA00023012"/>
    </source>
</evidence>
<dbReference type="EMBL" id="MFDE01000019">
    <property type="protein sequence ID" value="OGE38483.1"/>
    <property type="molecule type" value="Genomic_DNA"/>
</dbReference>
<protein>
    <recommendedName>
        <fullName evidence="4">Response regulatory domain-containing protein</fullName>
    </recommendedName>
</protein>
<dbReference type="SMART" id="SM00448">
    <property type="entry name" value="REC"/>
    <property type="match status" value="1"/>
</dbReference>
<evidence type="ECO:0000256" key="1">
    <source>
        <dbReference type="ARBA" id="ARBA00022553"/>
    </source>
</evidence>
<feature type="modified residue" description="4-aspartylphosphate" evidence="3">
    <location>
        <position position="51"/>
    </location>
</feature>
<keyword evidence="1 3" id="KW-0597">Phosphoprotein</keyword>
<comment type="caution">
    <text evidence="5">The sequence shown here is derived from an EMBL/GenBank/DDBJ whole genome shotgun (WGS) entry which is preliminary data.</text>
</comment>
<dbReference type="SUPFAM" id="SSF52172">
    <property type="entry name" value="CheY-like"/>
    <property type="match status" value="1"/>
</dbReference>
<dbReference type="Proteomes" id="UP000176527">
    <property type="component" value="Unassembled WGS sequence"/>
</dbReference>
<feature type="domain" description="Response regulatory" evidence="4">
    <location>
        <begin position="2"/>
        <end position="120"/>
    </location>
</feature>
<dbReference type="InterPro" id="IPR011006">
    <property type="entry name" value="CheY-like_superfamily"/>
</dbReference>
<dbReference type="PANTHER" id="PTHR44591">
    <property type="entry name" value="STRESS RESPONSE REGULATOR PROTEIN 1"/>
    <property type="match status" value="1"/>
</dbReference>
<dbReference type="InterPro" id="IPR050595">
    <property type="entry name" value="Bact_response_regulator"/>
</dbReference>
<keyword evidence="2" id="KW-0902">Two-component regulatory system</keyword>
<dbReference type="Pfam" id="PF00072">
    <property type="entry name" value="Response_reg"/>
    <property type="match status" value="1"/>
</dbReference>
<dbReference type="PANTHER" id="PTHR44591:SF14">
    <property type="entry name" value="PROTEIN PILG"/>
    <property type="match status" value="1"/>
</dbReference>
<reference evidence="5 6" key="1">
    <citation type="journal article" date="2016" name="Nat. Commun.">
        <title>Thousands of microbial genomes shed light on interconnected biogeochemical processes in an aquifer system.</title>
        <authorList>
            <person name="Anantharaman K."/>
            <person name="Brown C.T."/>
            <person name="Hug L.A."/>
            <person name="Sharon I."/>
            <person name="Castelle C.J."/>
            <person name="Probst A.J."/>
            <person name="Thomas B.C."/>
            <person name="Singh A."/>
            <person name="Wilkins M.J."/>
            <person name="Karaoz U."/>
            <person name="Brodie E.L."/>
            <person name="Williams K.H."/>
            <person name="Hubbard S.S."/>
            <person name="Banfield J.F."/>
        </authorList>
    </citation>
    <scope>NUCLEOTIDE SEQUENCE [LARGE SCALE GENOMIC DNA]</scope>
</reference>
<evidence type="ECO:0000313" key="5">
    <source>
        <dbReference type="EMBL" id="OGE38483.1"/>
    </source>
</evidence>
<evidence type="ECO:0000256" key="3">
    <source>
        <dbReference type="PROSITE-ProRule" id="PRU00169"/>
    </source>
</evidence>
<name>A0A1F5KC21_9BACT</name>